<dbReference type="Gene3D" id="3.40.50.2000">
    <property type="entry name" value="Glycogen Phosphorylase B"/>
    <property type="match status" value="2"/>
</dbReference>
<protein>
    <recommendedName>
        <fullName evidence="5">Glycosyltransferase family 1 protein</fullName>
    </recommendedName>
</protein>
<sequence>MPNLSKKDKLKNQKILFLITQTKWGGAQKYVLELAEYFSQNNEIHLTYGETDNINQQFLNYCKELKIKTIPIPTLHRKINFTKDFLAIVDTLKILNKENYNLIHLNSSKASFVGSVAAKMYSYNPANTKTRVVYTAHGFVFNEPLSKIRKKAYIFSEKIAAAFQYLIIAVSETDRQSAIDQQICNPNKIFTVHNGLNFDKYNFYSKEEARNKLNLSADKKYFGTIASFYETKGYEYLVEAIKILRNKQSQILKNYQWVLIGEGPNLEKIKKQVADNNLSPYIKFIPAQDNDWKFLKAFDCFILPSIKEGLPYTILEAGLAQIPIIATKVGGLPEIITNEKTGLLITPANPLSLAQAMEKMSQDHDLSEKFAESNYQNIKNNFNLQNTLDKTEELYLKLF</sequence>
<feature type="domain" description="Glycosyltransferase subfamily 4-like N-terminal" evidence="2">
    <location>
        <begin position="24"/>
        <end position="199"/>
    </location>
</feature>
<comment type="caution">
    <text evidence="3">The sequence shown here is derived from an EMBL/GenBank/DDBJ whole genome shotgun (WGS) entry which is preliminary data.</text>
</comment>
<dbReference type="Pfam" id="PF00534">
    <property type="entry name" value="Glycos_transf_1"/>
    <property type="match status" value="1"/>
</dbReference>
<reference evidence="3 4" key="1">
    <citation type="submission" date="2017-09" db="EMBL/GenBank/DDBJ databases">
        <title>Depth-based differentiation of microbial function through sediment-hosted aquifers and enrichment of novel symbionts in the deep terrestrial subsurface.</title>
        <authorList>
            <person name="Probst A.J."/>
            <person name="Ladd B."/>
            <person name="Jarett J.K."/>
            <person name="Geller-Mcgrath D.E."/>
            <person name="Sieber C.M."/>
            <person name="Emerson J.B."/>
            <person name="Anantharaman K."/>
            <person name="Thomas B.C."/>
            <person name="Malmstrom R."/>
            <person name="Stieglmeier M."/>
            <person name="Klingl A."/>
            <person name="Woyke T."/>
            <person name="Ryan C.M."/>
            <person name="Banfield J.F."/>
        </authorList>
    </citation>
    <scope>NUCLEOTIDE SEQUENCE [LARGE SCALE GENOMIC DNA]</scope>
    <source>
        <strain evidence="3">CG11_big_fil_rev_8_21_14_0_20_36_20</strain>
    </source>
</reference>
<dbReference type="InterPro" id="IPR028098">
    <property type="entry name" value="Glyco_trans_4-like_N"/>
</dbReference>
<dbReference type="GO" id="GO:0016757">
    <property type="term" value="F:glycosyltransferase activity"/>
    <property type="evidence" value="ECO:0007669"/>
    <property type="project" value="InterPro"/>
</dbReference>
<evidence type="ECO:0000259" key="1">
    <source>
        <dbReference type="Pfam" id="PF00534"/>
    </source>
</evidence>
<evidence type="ECO:0000313" key="4">
    <source>
        <dbReference type="Proteomes" id="UP000230564"/>
    </source>
</evidence>
<accession>A0A2H0NDM6</accession>
<dbReference type="Proteomes" id="UP000230564">
    <property type="component" value="Unassembled WGS sequence"/>
</dbReference>
<name>A0A2H0NDM6_9BACT</name>
<feature type="domain" description="Glycosyl transferase family 1" evidence="1">
    <location>
        <begin position="206"/>
        <end position="376"/>
    </location>
</feature>
<dbReference type="InterPro" id="IPR001296">
    <property type="entry name" value="Glyco_trans_1"/>
</dbReference>
<dbReference type="Pfam" id="PF13439">
    <property type="entry name" value="Glyco_transf_4"/>
    <property type="match status" value="1"/>
</dbReference>
<evidence type="ECO:0008006" key="5">
    <source>
        <dbReference type="Google" id="ProtNLM"/>
    </source>
</evidence>
<dbReference type="PANTHER" id="PTHR12526:SF630">
    <property type="entry name" value="GLYCOSYLTRANSFERASE"/>
    <property type="match status" value="1"/>
</dbReference>
<proteinExistence type="predicted"/>
<evidence type="ECO:0000259" key="2">
    <source>
        <dbReference type="Pfam" id="PF13439"/>
    </source>
</evidence>
<dbReference type="EMBL" id="PCWQ01000007">
    <property type="protein sequence ID" value="PIR07000.1"/>
    <property type="molecule type" value="Genomic_DNA"/>
</dbReference>
<evidence type="ECO:0000313" key="3">
    <source>
        <dbReference type="EMBL" id="PIR07000.1"/>
    </source>
</evidence>
<organism evidence="3 4">
    <name type="scientific">Candidatus Komeilibacteria bacterium CG11_big_fil_rev_8_21_14_0_20_36_20</name>
    <dbReference type="NCBI Taxonomy" id="1974477"/>
    <lineage>
        <taxon>Bacteria</taxon>
        <taxon>Candidatus Komeiliibacteriota</taxon>
    </lineage>
</organism>
<dbReference type="AlphaFoldDB" id="A0A2H0NDM6"/>
<dbReference type="SUPFAM" id="SSF53756">
    <property type="entry name" value="UDP-Glycosyltransferase/glycogen phosphorylase"/>
    <property type="match status" value="1"/>
</dbReference>
<gene>
    <name evidence="3" type="ORF">COV55_01070</name>
</gene>
<dbReference type="PANTHER" id="PTHR12526">
    <property type="entry name" value="GLYCOSYLTRANSFERASE"/>
    <property type="match status" value="1"/>
</dbReference>